<sequence length="421" mass="45348">MRQARSKRVGSSFGDRLKQERLSRQLTQAELGGELYSASYISLLENAHREPTADIIKQLASQLQMAPSAIAEWVQASSPAESEYLRLSLCARQCWDTRDYLGAASNAKAAADLACANQNPVIWWNMTFLSANSLLRNGNHAQAIEVLIALLKHPLTTASDPLSLRAHQVMAATMLAQGSLSEAIQHATAAVEIGSGDSAEEFSAYLMALQTLVGALTEAGRLDEAWTHTLILADSVTDSTPDQMAGEIHWVIGNVAFIRQDIRVGLEHHAKASRLLSPAADLARWAQFNKATAWVRLMAGVVEPATLQAIERSELAHSVVGATASETLEVSLLRARWHYLNGELPRALELLANIEANKEQLAPHIAGDSALLLGSALKAADSSAQALEAFTNARDRFVLAGAADRAAVAQENITELQGSPR</sequence>
<dbReference type="GO" id="GO:0003677">
    <property type="term" value="F:DNA binding"/>
    <property type="evidence" value="ECO:0007669"/>
    <property type="project" value="InterPro"/>
</dbReference>
<proteinExistence type="predicted"/>
<dbReference type="InterPro" id="IPR010982">
    <property type="entry name" value="Lambda_DNA-bd_dom_sf"/>
</dbReference>
<dbReference type="PROSITE" id="PS50943">
    <property type="entry name" value="HTH_CROC1"/>
    <property type="match status" value="1"/>
</dbReference>
<dbReference type="Gene3D" id="1.10.260.40">
    <property type="entry name" value="lambda repressor-like DNA-binding domains"/>
    <property type="match status" value="1"/>
</dbReference>
<evidence type="ECO:0000313" key="3">
    <source>
        <dbReference type="Proteomes" id="UP000237061"/>
    </source>
</evidence>
<dbReference type="AlphaFoldDB" id="A0A2S4A0V5"/>
<organism evidence="2 3">
    <name type="scientific">Arthrobacter glacialis</name>
    <dbReference type="NCBI Taxonomy" id="1664"/>
    <lineage>
        <taxon>Bacteria</taxon>
        <taxon>Bacillati</taxon>
        <taxon>Actinomycetota</taxon>
        <taxon>Actinomycetes</taxon>
        <taxon>Micrococcales</taxon>
        <taxon>Micrococcaceae</taxon>
        <taxon>Arthrobacter</taxon>
    </lineage>
</organism>
<dbReference type="CDD" id="cd00093">
    <property type="entry name" value="HTH_XRE"/>
    <property type="match status" value="1"/>
</dbReference>
<dbReference type="Proteomes" id="UP000237061">
    <property type="component" value="Unassembled WGS sequence"/>
</dbReference>
<dbReference type="OrthoDB" id="3675359at2"/>
<dbReference type="SUPFAM" id="SSF48452">
    <property type="entry name" value="TPR-like"/>
    <property type="match status" value="1"/>
</dbReference>
<name>A0A2S4A0V5_ARTGL</name>
<comment type="caution">
    <text evidence="2">The sequence shown here is derived from an EMBL/GenBank/DDBJ whole genome shotgun (WGS) entry which is preliminary data.</text>
</comment>
<reference evidence="2 3" key="1">
    <citation type="submission" date="2018-01" db="EMBL/GenBank/DDBJ databases">
        <title>Arthrobacter sp. nov., from glaciers in China.</title>
        <authorList>
            <person name="Liu Q."/>
            <person name="Xin Y.-H."/>
        </authorList>
    </citation>
    <scope>NUCLEOTIDE SEQUENCE [LARGE SCALE GENOMIC DNA]</scope>
    <source>
        <strain evidence="2 3">HLT2-12-2</strain>
    </source>
</reference>
<accession>A0A2S4A0V5</accession>
<evidence type="ECO:0000259" key="1">
    <source>
        <dbReference type="PROSITE" id="PS50943"/>
    </source>
</evidence>
<dbReference type="EMBL" id="PPXC01000001">
    <property type="protein sequence ID" value="POH75145.1"/>
    <property type="molecule type" value="Genomic_DNA"/>
</dbReference>
<gene>
    <name evidence="2" type="ORF">CVS27_00585</name>
</gene>
<dbReference type="InterPro" id="IPR001387">
    <property type="entry name" value="Cro/C1-type_HTH"/>
</dbReference>
<feature type="domain" description="HTH cro/C1-type" evidence="1">
    <location>
        <begin position="17"/>
        <end position="70"/>
    </location>
</feature>
<protein>
    <submittedName>
        <fullName evidence="2">XRE family transcriptional regulator</fullName>
    </submittedName>
</protein>
<keyword evidence="3" id="KW-1185">Reference proteome</keyword>
<dbReference type="SUPFAM" id="SSF47413">
    <property type="entry name" value="lambda repressor-like DNA-binding domains"/>
    <property type="match status" value="1"/>
</dbReference>
<dbReference type="InterPro" id="IPR011990">
    <property type="entry name" value="TPR-like_helical_dom_sf"/>
</dbReference>
<dbReference type="Gene3D" id="1.25.40.10">
    <property type="entry name" value="Tetratricopeptide repeat domain"/>
    <property type="match status" value="1"/>
</dbReference>
<evidence type="ECO:0000313" key="2">
    <source>
        <dbReference type="EMBL" id="POH75145.1"/>
    </source>
</evidence>
<dbReference type="SMART" id="SM00530">
    <property type="entry name" value="HTH_XRE"/>
    <property type="match status" value="1"/>
</dbReference>
<dbReference type="Pfam" id="PF01381">
    <property type="entry name" value="HTH_3"/>
    <property type="match status" value="1"/>
</dbReference>